<keyword evidence="3" id="KW-0804">Transcription</keyword>
<keyword evidence="2 4" id="KW-0238">DNA-binding</keyword>
<evidence type="ECO:0000256" key="1">
    <source>
        <dbReference type="ARBA" id="ARBA00023015"/>
    </source>
</evidence>
<protein>
    <submittedName>
        <fullName evidence="6">AcrR family transcriptional regulator</fullName>
    </submittedName>
</protein>
<organism evidence="6 7">
    <name type="scientific">Catenuloplanes indicus</name>
    <dbReference type="NCBI Taxonomy" id="137267"/>
    <lineage>
        <taxon>Bacteria</taxon>
        <taxon>Bacillati</taxon>
        <taxon>Actinomycetota</taxon>
        <taxon>Actinomycetes</taxon>
        <taxon>Micromonosporales</taxon>
        <taxon>Micromonosporaceae</taxon>
        <taxon>Catenuloplanes</taxon>
    </lineage>
</organism>
<evidence type="ECO:0000256" key="4">
    <source>
        <dbReference type="PROSITE-ProRule" id="PRU00335"/>
    </source>
</evidence>
<proteinExistence type="predicted"/>
<dbReference type="Gene3D" id="1.10.10.60">
    <property type="entry name" value="Homeodomain-like"/>
    <property type="match status" value="1"/>
</dbReference>
<dbReference type="Pfam" id="PF13305">
    <property type="entry name" value="TetR_C_33"/>
    <property type="match status" value="1"/>
</dbReference>
<dbReference type="GO" id="GO:0003700">
    <property type="term" value="F:DNA-binding transcription factor activity"/>
    <property type="evidence" value="ECO:0007669"/>
    <property type="project" value="TreeGrafter"/>
</dbReference>
<dbReference type="RefSeq" id="WP_307234832.1">
    <property type="nucleotide sequence ID" value="NZ_JAUSUZ010000001.1"/>
</dbReference>
<dbReference type="PANTHER" id="PTHR30055:SF239">
    <property type="entry name" value="TRANSCRIPTIONAL REGULATORY PROTEIN"/>
    <property type="match status" value="1"/>
</dbReference>
<sequence>MPAPERTSLTEIITAARDLLERDGLAGLTMQAVATRVGVRAPSLYKRVRGRDDLIRLTAEASVRDLGEALAAVETTGEPRRVLADAVRAFRAFAHAHPAAYHLIFASAPGAARPDPGAVADAAAPVLRVAAALAGPEHALEAARTLTAWAHGFVSMELAGAFNLGGDVNDAYEFGITRLADALTAPTRPTPAD</sequence>
<evidence type="ECO:0000313" key="7">
    <source>
        <dbReference type="Proteomes" id="UP001240236"/>
    </source>
</evidence>
<accession>A0AAE4AVD3</accession>
<dbReference type="InterPro" id="IPR036271">
    <property type="entry name" value="Tet_transcr_reg_TetR-rel_C_sf"/>
</dbReference>
<evidence type="ECO:0000256" key="3">
    <source>
        <dbReference type="ARBA" id="ARBA00023163"/>
    </source>
</evidence>
<dbReference type="PANTHER" id="PTHR30055">
    <property type="entry name" value="HTH-TYPE TRANSCRIPTIONAL REGULATOR RUTR"/>
    <property type="match status" value="1"/>
</dbReference>
<keyword evidence="1" id="KW-0805">Transcription regulation</keyword>
<dbReference type="InterPro" id="IPR050109">
    <property type="entry name" value="HTH-type_TetR-like_transc_reg"/>
</dbReference>
<dbReference type="Pfam" id="PF00440">
    <property type="entry name" value="TetR_N"/>
    <property type="match status" value="1"/>
</dbReference>
<dbReference type="AlphaFoldDB" id="A0AAE4AVD3"/>
<evidence type="ECO:0000313" key="6">
    <source>
        <dbReference type="EMBL" id="MDQ0363872.1"/>
    </source>
</evidence>
<dbReference type="PROSITE" id="PS50977">
    <property type="entry name" value="HTH_TETR_2"/>
    <property type="match status" value="1"/>
</dbReference>
<feature type="DNA-binding region" description="H-T-H motif" evidence="4">
    <location>
        <begin position="29"/>
        <end position="48"/>
    </location>
</feature>
<dbReference type="Gene3D" id="1.10.357.10">
    <property type="entry name" value="Tetracycline Repressor, domain 2"/>
    <property type="match status" value="1"/>
</dbReference>
<keyword evidence="7" id="KW-1185">Reference proteome</keyword>
<dbReference type="SUPFAM" id="SSF46689">
    <property type="entry name" value="Homeodomain-like"/>
    <property type="match status" value="1"/>
</dbReference>
<feature type="domain" description="HTH tetR-type" evidence="5">
    <location>
        <begin position="6"/>
        <end position="66"/>
    </location>
</feature>
<dbReference type="SUPFAM" id="SSF48498">
    <property type="entry name" value="Tetracyclin repressor-like, C-terminal domain"/>
    <property type="match status" value="1"/>
</dbReference>
<gene>
    <name evidence="6" type="ORF">J2S42_000541</name>
</gene>
<dbReference type="InterPro" id="IPR009057">
    <property type="entry name" value="Homeodomain-like_sf"/>
</dbReference>
<dbReference type="Proteomes" id="UP001240236">
    <property type="component" value="Unassembled WGS sequence"/>
</dbReference>
<evidence type="ECO:0000259" key="5">
    <source>
        <dbReference type="PROSITE" id="PS50977"/>
    </source>
</evidence>
<dbReference type="EMBL" id="JAUSUZ010000001">
    <property type="protein sequence ID" value="MDQ0363872.1"/>
    <property type="molecule type" value="Genomic_DNA"/>
</dbReference>
<dbReference type="InterPro" id="IPR025996">
    <property type="entry name" value="MT1864/Rv1816-like_C"/>
</dbReference>
<comment type="caution">
    <text evidence="6">The sequence shown here is derived from an EMBL/GenBank/DDBJ whole genome shotgun (WGS) entry which is preliminary data.</text>
</comment>
<name>A0AAE4AVD3_9ACTN</name>
<reference evidence="6 7" key="1">
    <citation type="submission" date="2023-07" db="EMBL/GenBank/DDBJ databases">
        <title>Sequencing the genomes of 1000 actinobacteria strains.</title>
        <authorList>
            <person name="Klenk H.-P."/>
        </authorList>
    </citation>
    <scope>NUCLEOTIDE SEQUENCE [LARGE SCALE GENOMIC DNA]</scope>
    <source>
        <strain evidence="6 7">DSM 44709</strain>
    </source>
</reference>
<dbReference type="GO" id="GO:0000976">
    <property type="term" value="F:transcription cis-regulatory region binding"/>
    <property type="evidence" value="ECO:0007669"/>
    <property type="project" value="TreeGrafter"/>
</dbReference>
<dbReference type="InterPro" id="IPR001647">
    <property type="entry name" value="HTH_TetR"/>
</dbReference>
<evidence type="ECO:0000256" key="2">
    <source>
        <dbReference type="ARBA" id="ARBA00023125"/>
    </source>
</evidence>